<protein>
    <submittedName>
        <fullName evidence="3">T9SS type A sorting domain-containing protein</fullName>
    </submittedName>
</protein>
<dbReference type="Proteomes" id="UP000672011">
    <property type="component" value="Chromosome"/>
</dbReference>
<organism evidence="3 4">
    <name type="scientific">Faecalibacter bovis</name>
    <dbReference type="NCBI Taxonomy" id="2898187"/>
    <lineage>
        <taxon>Bacteria</taxon>
        <taxon>Pseudomonadati</taxon>
        <taxon>Bacteroidota</taxon>
        <taxon>Flavobacteriia</taxon>
        <taxon>Flavobacteriales</taxon>
        <taxon>Weeksellaceae</taxon>
        <taxon>Faecalibacter</taxon>
    </lineage>
</organism>
<evidence type="ECO:0000313" key="3">
    <source>
        <dbReference type="EMBL" id="QTV04671.1"/>
    </source>
</evidence>
<keyword evidence="4" id="KW-1185">Reference proteome</keyword>
<gene>
    <name evidence="3" type="ORF">J9309_07585</name>
</gene>
<dbReference type="EMBL" id="CP072842">
    <property type="protein sequence ID" value="QTV04671.1"/>
    <property type="molecule type" value="Genomic_DNA"/>
</dbReference>
<dbReference type="Pfam" id="PF18962">
    <property type="entry name" value="Por_Secre_tail"/>
    <property type="match status" value="1"/>
</dbReference>
<keyword evidence="1" id="KW-0732">Signal</keyword>
<evidence type="ECO:0000259" key="2">
    <source>
        <dbReference type="Pfam" id="PF18962"/>
    </source>
</evidence>
<proteinExistence type="predicted"/>
<sequence>MKHHLFFLLVGTLLYGQNYQPLVNSNHVWKFALHSSPYCLPNETIQPVNYELKFGDEVVINQKTYREVYKQFQFTDAQTFQRIKNCDQTQENDGYLSFLNESNYNHEVLAGYIREDISNQKVYVLPLNQNEKILYNFEHDFTVNTSALTLLETNTLTAYNTNTIEYKFGLPYGAGYYYILEQIGDQSDLIHSTKNNIDGTMINLIAFSTDNGTTFYQRSNEVLKVNDLTTETTFKIVQNPVGNTLLLSNDNNIDQLQIVDASGKVILTRKNKFNTISTQHLNKGTYYLIIHSKHNTTKIPFIKK</sequence>
<accession>A0ABX7X9W4</accession>
<evidence type="ECO:0000313" key="4">
    <source>
        <dbReference type="Proteomes" id="UP000672011"/>
    </source>
</evidence>
<dbReference type="RefSeq" id="WP_230475287.1">
    <property type="nucleotide sequence ID" value="NZ_CP072842.1"/>
</dbReference>
<reference evidence="4" key="2">
    <citation type="submission" date="2021-04" db="EMBL/GenBank/DDBJ databases">
        <title>Taxonomy of Flavobacteriaceae bacterium ZY171143.</title>
        <authorList>
            <person name="Li F."/>
        </authorList>
    </citation>
    <scope>NUCLEOTIDE SEQUENCE [LARGE SCALE GENOMIC DNA]</scope>
    <source>
        <strain evidence="4">ZY171143</strain>
    </source>
</reference>
<evidence type="ECO:0000256" key="1">
    <source>
        <dbReference type="ARBA" id="ARBA00022729"/>
    </source>
</evidence>
<dbReference type="InterPro" id="IPR026444">
    <property type="entry name" value="Secre_tail"/>
</dbReference>
<dbReference type="NCBIfam" id="TIGR04183">
    <property type="entry name" value="Por_Secre_tail"/>
    <property type="match status" value="1"/>
</dbReference>
<reference evidence="3 4" key="1">
    <citation type="journal article" date="2021" name="Int. J. Syst. Evol. Microbiol.">
        <title>Faecalibacter bovis sp. nov., isolated from cow faeces.</title>
        <authorList>
            <person name="Li F."/>
            <person name="Zhao W."/>
            <person name="Hong Q."/>
            <person name="Shao Q."/>
            <person name="Song J."/>
            <person name="Yang S."/>
        </authorList>
    </citation>
    <scope>NUCLEOTIDE SEQUENCE [LARGE SCALE GENOMIC DNA]</scope>
    <source>
        <strain evidence="3 4">ZY171143</strain>
    </source>
</reference>
<feature type="domain" description="Secretion system C-terminal sorting" evidence="2">
    <location>
        <begin position="239"/>
        <end position="297"/>
    </location>
</feature>
<name>A0ABX7X9W4_9FLAO</name>